<reference evidence="2 3" key="1">
    <citation type="submission" date="2022-12" db="EMBL/GenBank/DDBJ databases">
        <title>Chromosome-level genome assembly of true bugs.</title>
        <authorList>
            <person name="Ma L."/>
            <person name="Li H."/>
        </authorList>
    </citation>
    <scope>NUCLEOTIDE SEQUENCE [LARGE SCALE GENOMIC DNA]</scope>
    <source>
        <strain evidence="2">Lab_2022b</strain>
    </source>
</reference>
<keyword evidence="3" id="KW-1185">Reference proteome</keyword>
<dbReference type="AlphaFoldDB" id="A0AAW1DHU4"/>
<gene>
    <name evidence="2" type="ORF">O3M35_007771</name>
</gene>
<evidence type="ECO:0000313" key="2">
    <source>
        <dbReference type="EMBL" id="KAK9508020.1"/>
    </source>
</evidence>
<dbReference type="Proteomes" id="UP001461498">
    <property type="component" value="Unassembled WGS sequence"/>
</dbReference>
<protein>
    <submittedName>
        <fullName evidence="2">Uncharacterized protein</fullName>
    </submittedName>
</protein>
<organism evidence="2 3">
    <name type="scientific">Rhynocoris fuscipes</name>
    <dbReference type="NCBI Taxonomy" id="488301"/>
    <lineage>
        <taxon>Eukaryota</taxon>
        <taxon>Metazoa</taxon>
        <taxon>Ecdysozoa</taxon>
        <taxon>Arthropoda</taxon>
        <taxon>Hexapoda</taxon>
        <taxon>Insecta</taxon>
        <taxon>Pterygota</taxon>
        <taxon>Neoptera</taxon>
        <taxon>Paraneoptera</taxon>
        <taxon>Hemiptera</taxon>
        <taxon>Heteroptera</taxon>
        <taxon>Panheteroptera</taxon>
        <taxon>Cimicomorpha</taxon>
        <taxon>Reduviidae</taxon>
        <taxon>Harpactorinae</taxon>
        <taxon>Harpactorini</taxon>
        <taxon>Rhynocoris</taxon>
    </lineage>
</organism>
<feature type="region of interest" description="Disordered" evidence="1">
    <location>
        <begin position="49"/>
        <end position="97"/>
    </location>
</feature>
<name>A0AAW1DHU4_9HEMI</name>
<sequence length="97" mass="11199">MSLMRLIMRLNNRLLGCRHSLQLKTIDAVLQSSHHQHLVRRCTSNTMNTAPATVRGVDKLREGSYNKNNQRLDRSQNKHFPSCREKVKSLVLSSEDK</sequence>
<evidence type="ECO:0000256" key="1">
    <source>
        <dbReference type="SAM" id="MobiDB-lite"/>
    </source>
</evidence>
<feature type="compositionally biased region" description="Basic and acidic residues" evidence="1">
    <location>
        <begin position="56"/>
        <end position="97"/>
    </location>
</feature>
<evidence type="ECO:0000313" key="3">
    <source>
        <dbReference type="Proteomes" id="UP001461498"/>
    </source>
</evidence>
<accession>A0AAW1DHU4</accession>
<proteinExistence type="predicted"/>
<comment type="caution">
    <text evidence="2">The sequence shown here is derived from an EMBL/GenBank/DDBJ whole genome shotgun (WGS) entry which is preliminary data.</text>
</comment>
<dbReference type="EMBL" id="JAPXFL010000004">
    <property type="protein sequence ID" value="KAK9508020.1"/>
    <property type="molecule type" value="Genomic_DNA"/>
</dbReference>